<dbReference type="Proteomes" id="UP000595448">
    <property type="component" value="Chromosome"/>
</dbReference>
<evidence type="ECO:0000313" key="2">
    <source>
        <dbReference type="Proteomes" id="UP000595448"/>
    </source>
</evidence>
<gene>
    <name evidence="1" type="ORF">JIP62_08600</name>
</gene>
<organism evidence="1 2">
    <name type="scientific">Brevundimonas vitisensis</name>
    <dbReference type="NCBI Taxonomy" id="2800818"/>
    <lineage>
        <taxon>Bacteria</taxon>
        <taxon>Pseudomonadati</taxon>
        <taxon>Pseudomonadota</taxon>
        <taxon>Alphaproteobacteria</taxon>
        <taxon>Caulobacterales</taxon>
        <taxon>Caulobacteraceae</taxon>
        <taxon>Brevundimonas</taxon>
    </lineage>
</organism>
<protein>
    <submittedName>
        <fullName evidence="1">Uncharacterized protein</fullName>
    </submittedName>
</protein>
<reference evidence="1 2" key="1">
    <citation type="submission" date="2021-01" db="EMBL/GenBank/DDBJ databases">
        <title>Brevundimonas vitis sp. nov., an bacterium isolated from grape (Vitis vinifera).</title>
        <authorList>
            <person name="Jiang L."/>
            <person name="Lee J."/>
        </authorList>
    </citation>
    <scope>NUCLEOTIDE SEQUENCE [LARGE SCALE GENOMIC DNA]</scope>
    <source>
        <strain evidence="1 2">GRTSA-9</strain>
    </source>
</reference>
<keyword evidence="2" id="KW-1185">Reference proteome</keyword>
<dbReference type="EMBL" id="CP067977">
    <property type="protein sequence ID" value="QQQ17417.1"/>
    <property type="molecule type" value="Genomic_DNA"/>
</dbReference>
<dbReference type="RefSeq" id="WP_201101791.1">
    <property type="nucleotide sequence ID" value="NZ_CP067977.1"/>
</dbReference>
<evidence type="ECO:0000313" key="1">
    <source>
        <dbReference type="EMBL" id="QQQ17417.1"/>
    </source>
</evidence>
<name>A0ABX7BJI9_9CAUL</name>
<proteinExistence type="predicted"/>
<sequence length="237" mass="26295">MAPIPPPKPQKFHKDPRISVNKLAEYLATNKASRRERILRDSKFPPTFQVIRYEPTLELAKRFLVGKVPNTQSLQVAISEYEATLVNGDFEERMKKSNVEAMKLFLGLAPTLDFHEATLTMGEHAPKKLPIADVAVSVRPDVLVTMSKKGAKQSGAIKLNISKGSPHTKDSAEYAGALLRHYLVSQGGDDCDYRCCFTLDIFSKKLVEAPKAITNRLKDAEAACAEIARQWDSIKAA</sequence>
<accession>A0ABX7BJI9</accession>